<dbReference type="Proteomes" id="UP000758611">
    <property type="component" value="Unassembled WGS sequence"/>
</dbReference>
<feature type="transmembrane region" description="Helical" evidence="1">
    <location>
        <begin position="174"/>
        <end position="195"/>
    </location>
</feature>
<dbReference type="EMBL" id="JABZRE010000002">
    <property type="protein sequence ID" value="MBF1306396.1"/>
    <property type="molecule type" value="Genomic_DNA"/>
</dbReference>
<keyword evidence="1" id="KW-0472">Membrane</keyword>
<name>A0A930H333_9FIRM</name>
<reference evidence="2" key="1">
    <citation type="submission" date="2020-04" db="EMBL/GenBank/DDBJ databases">
        <title>Deep metagenomics examines the oral microbiome during advanced dental caries in children, revealing novel taxa and co-occurrences with host molecules.</title>
        <authorList>
            <person name="Baker J.L."/>
            <person name="Morton J.T."/>
            <person name="Dinis M."/>
            <person name="Alvarez R."/>
            <person name="Tran N.C."/>
            <person name="Knight R."/>
            <person name="Edlund A."/>
        </authorList>
    </citation>
    <scope>NUCLEOTIDE SEQUENCE</scope>
    <source>
        <strain evidence="2">JCVI_23_bin.11</strain>
    </source>
</reference>
<protein>
    <submittedName>
        <fullName evidence="2">Uncharacterized protein</fullName>
    </submittedName>
</protein>
<comment type="caution">
    <text evidence="2">The sequence shown here is derived from an EMBL/GenBank/DDBJ whole genome shotgun (WGS) entry which is preliminary data.</text>
</comment>
<gene>
    <name evidence="2" type="ORF">HXM94_01215</name>
</gene>
<evidence type="ECO:0000313" key="3">
    <source>
        <dbReference type="Proteomes" id="UP000758611"/>
    </source>
</evidence>
<proteinExistence type="predicted"/>
<accession>A0A930H333</accession>
<dbReference type="AlphaFoldDB" id="A0A930H333"/>
<organism evidence="2 3">
    <name type="scientific">Parvimonas micra</name>
    <dbReference type="NCBI Taxonomy" id="33033"/>
    <lineage>
        <taxon>Bacteria</taxon>
        <taxon>Bacillati</taxon>
        <taxon>Bacillota</taxon>
        <taxon>Tissierellia</taxon>
        <taxon>Tissierellales</taxon>
        <taxon>Peptoniphilaceae</taxon>
        <taxon>Parvimonas</taxon>
    </lineage>
</organism>
<evidence type="ECO:0000313" key="2">
    <source>
        <dbReference type="EMBL" id="MBF1306396.1"/>
    </source>
</evidence>
<dbReference type="RefSeq" id="WP_278476947.1">
    <property type="nucleotide sequence ID" value="NZ_JABZRE010000002.1"/>
</dbReference>
<evidence type="ECO:0000256" key="1">
    <source>
        <dbReference type="SAM" id="Phobius"/>
    </source>
</evidence>
<keyword evidence="1" id="KW-0812">Transmembrane</keyword>
<sequence>MIKTKPNNIDDDHIDFLNLTKTKLDNFKKFNKNDLDYLSLINKDCQVGLIPLFYRFYLKKVCIDSDLKPILLLADSLFFENILIKEALNSTYFYKILGKENDLNNLISDFYSLNLCRNNSERVKDLFASGINKEVEINYNRVRFLLEELQENTRNFIFRQNLSNNSISISDCNLIFYSVRFSIAVFLLGFSKIILRNKKRKLNSFIYYCKLRGLVKRFDLYKSYQNVESIRVPITYSKKKFFIYNKKQIFNNIVDMINYRINESKWKNCKTKII</sequence>
<keyword evidence="1" id="KW-1133">Transmembrane helix</keyword>